<dbReference type="InterPro" id="IPR007396">
    <property type="entry name" value="TR_PAI2-type"/>
</dbReference>
<dbReference type="PIRSF" id="PIRSF010372">
    <property type="entry name" value="PaiB"/>
    <property type="match status" value="1"/>
</dbReference>
<reference evidence="2" key="1">
    <citation type="submission" date="2023-07" db="EMBL/GenBank/DDBJ databases">
        <title>Duganella aceri sp. nov., isolated from tree sap.</title>
        <authorList>
            <person name="Kim I.S."/>
        </authorList>
    </citation>
    <scope>NUCLEOTIDE SEQUENCE [LARGE SCALE GENOMIC DNA]</scope>
    <source>
        <strain evidence="2">SAP-35</strain>
    </source>
</reference>
<gene>
    <name evidence="1" type="ORF">GW587_04740</name>
</gene>
<dbReference type="InterPro" id="IPR012349">
    <property type="entry name" value="Split_barrel_FMN-bd"/>
</dbReference>
<dbReference type="Gene3D" id="2.30.110.10">
    <property type="entry name" value="Electron Transport, Fmn-binding Protein, Chain A"/>
    <property type="match status" value="1"/>
</dbReference>
<accession>A0ABX0FG78</accession>
<dbReference type="PANTHER" id="PTHR35802">
    <property type="entry name" value="PROTEASE SYNTHASE AND SPORULATION PROTEIN PAI 2"/>
    <property type="match status" value="1"/>
</dbReference>
<organism evidence="1 2">
    <name type="scientific">Duganella aceris</name>
    <dbReference type="NCBI Taxonomy" id="2703883"/>
    <lineage>
        <taxon>Bacteria</taxon>
        <taxon>Pseudomonadati</taxon>
        <taxon>Pseudomonadota</taxon>
        <taxon>Betaproteobacteria</taxon>
        <taxon>Burkholderiales</taxon>
        <taxon>Oxalobacteraceae</taxon>
        <taxon>Telluria group</taxon>
        <taxon>Duganella</taxon>
    </lineage>
</organism>
<protein>
    <submittedName>
        <fullName evidence="1">FMN-binding negative transcriptional regulator</fullName>
    </submittedName>
</protein>
<keyword evidence="2" id="KW-1185">Reference proteome</keyword>
<evidence type="ECO:0000313" key="1">
    <source>
        <dbReference type="EMBL" id="NGZ83567.1"/>
    </source>
</evidence>
<comment type="caution">
    <text evidence="1">The sequence shown here is derived from an EMBL/GenBank/DDBJ whole genome shotgun (WGS) entry which is preliminary data.</text>
</comment>
<sequence>MYQPNNFAEDRLDLQHGLMRAHPLATLIVAGAEGVSADLIPFMLYPDEGPDGLGLLRAHVARANPLWRKLEASPACLVLFQGPEAYISPGWYETKRTTHKVVPTWNYTMVQARGMARVVDDAAWLRRQLDDLTLAQEGGLPAPWKPADAPADFLAATMKGIIGIEIPIDSLVGKWKVSQNRSVEDQRGVVAGLRSRDEAAMAGLVAGRITGD</sequence>
<name>A0ABX0FG78_9BURK</name>
<evidence type="ECO:0000313" key="2">
    <source>
        <dbReference type="Proteomes" id="UP000666369"/>
    </source>
</evidence>
<proteinExistence type="predicted"/>
<dbReference type="Pfam" id="PF04299">
    <property type="entry name" value="FMN_bind_2"/>
    <property type="match status" value="1"/>
</dbReference>
<dbReference type="PANTHER" id="PTHR35802:SF1">
    <property type="entry name" value="PROTEASE SYNTHASE AND SPORULATION PROTEIN PAI 2"/>
    <property type="match status" value="1"/>
</dbReference>
<dbReference type="EMBL" id="JAADJT010000002">
    <property type="protein sequence ID" value="NGZ83567.1"/>
    <property type="molecule type" value="Genomic_DNA"/>
</dbReference>
<dbReference type="Proteomes" id="UP000666369">
    <property type="component" value="Unassembled WGS sequence"/>
</dbReference>
<dbReference type="RefSeq" id="WP_166099278.1">
    <property type="nucleotide sequence ID" value="NZ_JAADJT010000002.1"/>
</dbReference>
<dbReference type="SUPFAM" id="SSF50475">
    <property type="entry name" value="FMN-binding split barrel"/>
    <property type="match status" value="1"/>
</dbReference>